<comment type="similarity">
    <text evidence="10 11">Belongs to the thiamine-phosphate synthase family.</text>
</comment>
<keyword evidence="15" id="KW-1185">Reference proteome</keyword>
<dbReference type="PANTHER" id="PTHR20857">
    <property type="entry name" value="THIAMINE-PHOSPHATE PYROPHOSPHORYLASE"/>
    <property type="match status" value="1"/>
</dbReference>
<evidence type="ECO:0000256" key="10">
    <source>
        <dbReference type="HAMAP-Rule" id="MF_00097"/>
    </source>
</evidence>
<evidence type="ECO:0000256" key="12">
    <source>
        <dbReference type="RuleBase" id="RU004253"/>
    </source>
</evidence>
<keyword evidence="6 10" id="KW-0784">Thiamine biosynthesis</keyword>
<dbReference type="NCBIfam" id="TIGR00693">
    <property type="entry name" value="thiE"/>
    <property type="match status" value="1"/>
</dbReference>
<evidence type="ECO:0000256" key="8">
    <source>
        <dbReference type="ARBA" id="ARBA00047851"/>
    </source>
</evidence>
<evidence type="ECO:0000259" key="13">
    <source>
        <dbReference type="Pfam" id="PF02581"/>
    </source>
</evidence>
<comment type="function">
    <text evidence="1 10">Condenses 4-methyl-5-(beta-hydroxyethyl)thiazole monophosphate (THZ-P) and 2-methyl-4-amino-5-hydroxymethyl pyrimidine pyrophosphate (HMP-PP) to form thiamine monophosphate (TMP).</text>
</comment>
<evidence type="ECO:0000256" key="5">
    <source>
        <dbReference type="ARBA" id="ARBA00022842"/>
    </source>
</evidence>
<feature type="domain" description="Thiamine phosphate synthase/TenI" evidence="13">
    <location>
        <begin position="7"/>
        <end position="196"/>
    </location>
</feature>
<sequence>MSLDLSLYLVTDSRLAARCGHDLADLVLAAAESGVTAVQVREKDAPSRAFLDAVLRLAEVLPEHVTLIVNDRIDVFLAARSTGARVSGVHVGQLDLPVVAVRGMIGADAILGLSASTEEQLRSAESSPAHVDYVGIGALHSTPTKPDAPPPLGHGGFARLAAATSLPAVAIGGVKHADLPQLRAAGAAGAAIVSAICAAADPGAVTHELRTTWEAGASVGTQF</sequence>
<dbReference type="EMBL" id="BAAARV010000025">
    <property type="protein sequence ID" value="GAA2346434.1"/>
    <property type="molecule type" value="Genomic_DNA"/>
</dbReference>
<dbReference type="PANTHER" id="PTHR20857:SF15">
    <property type="entry name" value="THIAMINE-PHOSPHATE SYNTHASE"/>
    <property type="match status" value="1"/>
</dbReference>
<comment type="pathway">
    <text evidence="2 10 12">Cofactor biosynthesis; thiamine diphosphate biosynthesis; thiamine phosphate from 4-amino-2-methyl-5-diphosphomethylpyrimidine and 4-methyl-5-(2-phosphoethyl)-thiazole: step 1/1.</text>
</comment>
<dbReference type="EC" id="2.5.1.3" evidence="10"/>
<feature type="binding site" evidence="10">
    <location>
        <position position="145"/>
    </location>
    <ligand>
        <name>4-amino-2-methyl-5-(diphosphooxymethyl)pyrimidine</name>
        <dbReference type="ChEBI" id="CHEBI:57841"/>
    </ligand>
</feature>
<evidence type="ECO:0000256" key="9">
    <source>
        <dbReference type="ARBA" id="ARBA00047883"/>
    </source>
</evidence>
<dbReference type="InterPro" id="IPR022998">
    <property type="entry name" value="ThiamineP_synth_TenI"/>
</dbReference>
<name>A0ABN3G8G3_9ACTN</name>
<keyword evidence="3 10" id="KW-0808">Transferase</keyword>
<gene>
    <name evidence="14" type="primary">thiE_2</name>
    <name evidence="10" type="synonym">thiE</name>
    <name evidence="14" type="ORF">GCM10010170_033160</name>
</gene>
<keyword evidence="4 10" id="KW-0479">Metal-binding</keyword>
<dbReference type="Gene3D" id="3.20.20.70">
    <property type="entry name" value="Aldolase class I"/>
    <property type="match status" value="1"/>
</dbReference>
<feature type="binding site" evidence="10">
    <location>
        <position position="114"/>
    </location>
    <ligand>
        <name>4-amino-2-methyl-5-(diphosphooxymethyl)pyrimidine</name>
        <dbReference type="ChEBI" id="CHEBI:57841"/>
    </ligand>
</feature>
<dbReference type="Proteomes" id="UP001501444">
    <property type="component" value="Unassembled WGS sequence"/>
</dbReference>
<feature type="binding site" evidence="10">
    <location>
        <position position="71"/>
    </location>
    <ligand>
        <name>Mg(2+)</name>
        <dbReference type="ChEBI" id="CHEBI:18420"/>
    </ligand>
</feature>
<dbReference type="InterPro" id="IPR013785">
    <property type="entry name" value="Aldolase_TIM"/>
</dbReference>
<comment type="caution">
    <text evidence="14">The sequence shown here is derived from an EMBL/GenBank/DDBJ whole genome shotgun (WGS) entry which is preliminary data.</text>
</comment>
<feature type="binding site" evidence="10">
    <location>
        <begin position="142"/>
        <end position="144"/>
    </location>
    <ligand>
        <name>2-[(2R,5Z)-2-carboxy-4-methylthiazol-5(2H)-ylidene]ethyl phosphate</name>
        <dbReference type="ChEBI" id="CHEBI:62899"/>
    </ligand>
</feature>
<comment type="catalytic activity">
    <reaction evidence="7 10 11">
        <text>4-methyl-5-(2-phosphooxyethyl)-thiazole + 4-amino-2-methyl-5-(diphosphooxymethyl)pyrimidine + H(+) = thiamine phosphate + diphosphate</text>
        <dbReference type="Rhea" id="RHEA:22328"/>
        <dbReference type="ChEBI" id="CHEBI:15378"/>
        <dbReference type="ChEBI" id="CHEBI:33019"/>
        <dbReference type="ChEBI" id="CHEBI:37575"/>
        <dbReference type="ChEBI" id="CHEBI:57841"/>
        <dbReference type="ChEBI" id="CHEBI:58296"/>
        <dbReference type="EC" id="2.5.1.3"/>
    </reaction>
</comment>
<keyword evidence="5 10" id="KW-0460">Magnesium</keyword>
<evidence type="ECO:0000256" key="6">
    <source>
        <dbReference type="ARBA" id="ARBA00022977"/>
    </source>
</evidence>
<feature type="binding site" evidence="10">
    <location>
        <position position="95"/>
    </location>
    <ligand>
        <name>Mg(2+)</name>
        <dbReference type="ChEBI" id="CHEBI:18420"/>
    </ligand>
</feature>
<evidence type="ECO:0000256" key="7">
    <source>
        <dbReference type="ARBA" id="ARBA00047334"/>
    </source>
</evidence>
<evidence type="ECO:0000256" key="11">
    <source>
        <dbReference type="RuleBase" id="RU003826"/>
    </source>
</evidence>
<dbReference type="HAMAP" id="MF_00097">
    <property type="entry name" value="TMP_synthase"/>
    <property type="match status" value="1"/>
</dbReference>
<organism evidence="14 15">
    <name type="scientific">Dactylosporangium salmoneum</name>
    <dbReference type="NCBI Taxonomy" id="53361"/>
    <lineage>
        <taxon>Bacteria</taxon>
        <taxon>Bacillati</taxon>
        <taxon>Actinomycetota</taxon>
        <taxon>Actinomycetes</taxon>
        <taxon>Micromonosporales</taxon>
        <taxon>Micromonosporaceae</taxon>
        <taxon>Dactylosporangium</taxon>
    </lineage>
</organism>
<feature type="binding site" evidence="10">
    <location>
        <position position="70"/>
    </location>
    <ligand>
        <name>4-amino-2-methyl-5-(diphosphooxymethyl)pyrimidine</name>
        <dbReference type="ChEBI" id="CHEBI:57841"/>
    </ligand>
</feature>
<comment type="catalytic activity">
    <reaction evidence="8 10 11">
        <text>2-(2-carboxy-4-methylthiazol-5-yl)ethyl phosphate + 4-amino-2-methyl-5-(diphosphooxymethyl)pyrimidine + 2 H(+) = thiamine phosphate + CO2 + diphosphate</text>
        <dbReference type="Rhea" id="RHEA:47848"/>
        <dbReference type="ChEBI" id="CHEBI:15378"/>
        <dbReference type="ChEBI" id="CHEBI:16526"/>
        <dbReference type="ChEBI" id="CHEBI:33019"/>
        <dbReference type="ChEBI" id="CHEBI:37575"/>
        <dbReference type="ChEBI" id="CHEBI:57841"/>
        <dbReference type="ChEBI" id="CHEBI:62890"/>
        <dbReference type="EC" id="2.5.1.3"/>
    </reaction>
</comment>
<evidence type="ECO:0000256" key="1">
    <source>
        <dbReference type="ARBA" id="ARBA00003814"/>
    </source>
</evidence>
<reference evidence="14 15" key="1">
    <citation type="journal article" date="2019" name="Int. J. Syst. Evol. Microbiol.">
        <title>The Global Catalogue of Microorganisms (GCM) 10K type strain sequencing project: providing services to taxonomists for standard genome sequencing and annotation.</title>
        <authorList>
            <consortium name="The Broad Institute Genomics Platform"/>
            <consortium name="The Broad Institute Genome Sequencing Center for Infectious Disease"/>
            <person name="Wu L."/>
            <person name="Ma J."/>
        </authorList>
    </citation>
    <scope>NUCLEOTIDE SEQUENCE [LARGE SCALE GENOMIC DNA]</scope>
    <source>
        <strain evidence="14 15">JCM 3272</strain>
    </source>
</reference>
<protein>
    <recommendedName>
        <fullName evidence="10">Thiamine-phosphate synthase</fullName>
        <shortName evidence="10">TP synthase</shortName>
        <shortName evidence="10">TPS</shortName>
        <ecNumber evidence="10">2.5.1.3</ecNumber>
    </recommendedName>
    <alternativeName>
        <fullName evidence="10">Thiamine-phosphate pyrophosphorylase</fullName>
        <shortName evidence="10">TMP pyrophosphorylase</shortName>
        <shortName evidence="10">TMP-PPase</shortName>
    </alternativeName>
</protein>
<proteinExistence type="inferred from homology"/>
<feature type="binding site" evidence="10">
    <location>
        <position position="173"/>
    </location>
    <ligand>
        <name>2-[(2R,5Z)-2-carboxy-4-methylthiazol-5(2H)-ylidene]ethyl phosphate</name>
        <dbReference type="ChEBI" id="CHEBI:62899"/>
    </ligand>
</feature>
<feature type="binding site" evidence="10">
    <location>
        <begin position="193"/>
        <end position="194"/>
    </location>
    <ligand>
        <name>2-[(2R,5Z)-2-carboxy-4-methylthiazol-5(2H)-ylidene]ethyl phosphate</name>
        <dbReference type="ChEBI" id="CHEBI:62899"/>
    </ligand>
</feature>
<accession>A0ABN3G8G3</accession>
<dbReference type="Pfam" id="PF02581">
    <property type="entry name" value="TMP-TENI"/>
    <property type="match status" value="1"/>
</dbReference>
<evidence type="ECO:0000313" key="14">
    <source>
        <dbReference type="EMBL" id="GAA2346434.1"/>
    </source>
</evidence>
<comment type="cofactor">
    <cofactor evidence="10">
        <name>Mg(2+)</name>
        <dbReference type="ChEBI" id="CHEBI:18420"/>
    </cofactor>
    <text evidence="10">Binds 1 Mg(2+) ion per subunit.</text>
</comment>
<dbReference type="SUPFAM" id="SSF51391">
    <property type="entry name" value="Thiamin phosphate synthase"/>
    <property type="match status" value="1"/>
</dbReference>
<comment type="catalytic activity">
    <reaction evidence="9 10 11">
        <text>2-[(2R,5Z)-2-carboxy-4-methylthiazol-5(2H)-ylidene]ethyl phosphate + 4-amino-2-methyl-5-(diphosphooxymethyl)pyrimidine + 2 H(+) = thiamine phosphate + CO2 + diphosphate</text>
        <dbReference type="Rhea" id="RHEA:47844"/>
        <dbReference type="ChEBI" id="CHEBI:15378"/>
        <dbReference type="ChEBI" id="CHEBI:16526"/>
        <dbReference type="ChEBI" id="CHEBI:33019"/>
        <dbReference type="ChEBI" id="CHEBI:37575"/>
        <dbReference type="ChEBI" id="CHEBI:57841"/>
        <dbReference type="ChEBI" id="CHEBI:62899"/>
        <dbReference type="EC" id="2.5.1.3"/>
    </reaction>
</comment>
<dbReference type="RefSeq" id="WP_344613266.1">
    <property type="nucleotide sequence ID" value="NZ_BAAARV010000025.1"/>
</dbReference>
<dbReference type="InterPro" id="IPR036206">
    <property type="entry name" value="ThiamineP_synth_sf"/>
</dbReference>
<evidence type="ECO:0000256" key="3">
    <source>
        <dbReference type="ARBA" id="ARBA00022679"/>
    </source>
</evidence>
<dbReference type="InterPro" id="IPR034291">
    <property type="entry name" value="TMP_synthase"/>
</dbReference>
<feature type="binding site" evidence="10">
    <location>
        <begin position="39"/>
        <end position="43"/>
    </location>
    <ligand>
        <name>4-amino-2-methyl-5-(diphosphooxymethyl)pyrimidine</name>
        <dbReference type="ChEBI" id="CHEBI:57841"/>
    </ligand>
</feature>
<dbReference type="CDD" id="cd00564">
    <property type="entry name" value="TMP_TenI"/>
    <property type="match status" value="1"/>
</dbReference>
<evidence type="ECO:0000313" key="15">
    <source>
        <dbReference type="Proteomes" id="UP001501444"/>
    </source>
</evidence>
<evidence type="ECO:0000256" key="2">
    <source>
        <dbReference type="ARBA" id="ARBA00005165"/>
    </source>
</evidence>
<evidence type="ECO:0000256" key="4">
    <source>
        <dbReference type="ARBA" id="ARBA00022723"/>
    </source>
</evidence>